<dbReference type="InterPro" id="IPR037397">
    <property type="entry name" value="RTN4IP1"/>
</dbReference>
<comment type="subcellular location">
    <subcellularLocation>
        <location evidence="1">Mitochondrion</location>
    </subcellularLocation>
</comment>
<keyword evidence="3" id="KW-0809">Transit peptide</keyword>
<sequence length="404" mass="43923">MSSSKLIAHSQLFKALKLKCQQHQTQRFLAAIAEPKVDQVRSKMKAWQIHSYGGLDELQLSEARLPSISSDRILIKVSTSSVNPLDVAMTNGYGAILLNKIRQTEAGSCEPIVEFPLTLGRDFSGTIIAKGDKVGSEFQIGDEVFGVTQPHESGCHAEFVTAHKCLVHKLPENIKPIEAGSTLYTGLTAWSALKVTGDLAIIPPKNKVVLVIGGAGGVGSAAIQLLKAWDAQVVATCAADAVPLVQSLKADVVIDYSSNASELISVLQSVGKYDIILDAAGIPESEIPNYLPLLKEWSLAKFITLKSPLLRNIDENGVINGMILNGFSLLANNLPNLFKGSTVRWGFFMPLNQGVKEIAHLLETEKMKSIIHKEFGFQELKEAYQTVKDGHLRGKVVVKMEDEK</sequence>
<keyword evidence="8" id="KW-1185">Reference proteome</keyword>
<dbReference type="EMBL" id="OU963864">
    <property type="protein sequence ID" value="CAH0386714.1"/>
    <property type="molecule type" value="Genomic_DNA"/>
</dbReference>
<comment type="similarity">
    <text evidence="2">Belongs to the zinc-containing alcohol dehydrogenase family. Quinone oxidoreductase subfamily.</text>
</comment>
<evidence type="ECO:0000256" key="5">
    <source>
        <dbReference type="ARBA" id="ARBA00023128"/>
    </source>
</evidence>
<dbReference type="GO" id="GO:0016491">
    <property type="term" value="F:oxidoreductase activity"/>
    <property type="evidence" value="ECO:0007669"/>
    <property type="project" value="UniProtKB-KW"/>
</dbReference>
<gene>
    <name evidence="7" type="ORF">BEMITA_LOCUS5792</name>
</gene>
<dbReference type="InterPro" id="IPR011032">
    <property type="entry name" value="GroES-like_sf"/>
</dbReference>
<evidence type="ECO:0000256" key="2">
    <source>
        <dbReference type="ARBA" id="ARBA00010371"/>
    </source>
</evidence>
<dbReference type="InterPro" id="IPR020843">
    <property type="entry name" value="ER"/>
</dbReference>
<dbReference type="SUPFAM" id="SSF51735">
    <property type="entry name" value="NAD(P)-binding Rossmann-fold domains"/>
    <property type="match status" value="1"/>
</dbReference>
<dbReference type="Pfam" id="PF13602">
    <property type="entry name" value="ADH_zinc_N_2"/>
    <property type="match status" value="1"/>
</dbReference>
<dbReference type="InterPro" id="IPR050700">
    <property type="entry name" value="YIM1/Zinc_Alcohol_DH_Fams"/>
</dbReference>
<evidence type="ECO:0000256" key="3">
    <source>
        <dbReference type="ARBA" id="ARBA00022946"/>
    </source>
</evidence>
<dbReference type="PROSITE" id="PS01162">
    <property type="entry name" value="QOR_ZETA_CRYSTAL"/>
    <property type="match status" value="1"/>
</dbReference>
<dbReference type="PRINTS" id="PR00081">
    <property type="entry name" value="GDHRDH"/>
</dbReference>
<evidence type="ECO:0000256" key="1">
    <source>
        <dbReference type="ARBA" id="ARBA00004173"/>
    </source>
</evidence>
<dbReference type="GO" id="GO:0008270">
    <property type="term" value="F:zinc ion binding"/>
    <property type="evidence" value="ECO:0007669"/>
    <property type="project" value="InterPro"/>
</dbReference>
<dbReference type="SMART" id="SM00829">
    <property type="entry name" value="PKS_ER"/>
    <property type="match status" value="1"/>
</dbReference>
<protein>
    <recommendedName>
        <fullName evidence="6">Enoyl reductase (ER) domain-containing protein</fullName>
    </recommendedName>
</protein>
<evidence type="ECO:0000313" key="7">
    <source>
        <dbReference type="EMBL" id="CAH0386714.1"/>
    </source>
</evidence>
<dbReference type="PANTHER" id="PTHR11695:SF294">
    <property type="entry name" value="RETICULON-4-INTERACTING PROTEIN 1, MITOCHONDRIAL"/>
    <property type="match status" value="1"/>
</dbReference>
<dbReference type="CDD" id="cd08248">
    <property type="entry name" value="RTN4I1"/>
    <property type="match status" value="1"/>
</dbReference>
<name>A0A9P0A9H8_BEMTA</name>
<evidence type="ECO:0000313" key="8">
    <source>
        <dbReference type="Proteomes" id="UP001152759"/>
    </source>
</evidence>
<dbReference type="InterPro" id="IPR036291">
    <property type="entry name" value="NAD(P)-bd_dom_sf"/>
</dbReference>
<evidence type="ECO:0000259" key="6">
    <source>
        <dbReference type="SMART" id="SM00829"/>
    </source>
</evidence>
<dbReference type="InterPro" id="IPR002364">
    <property type="entry name" value="Quin_OxRdtase/zeta-crystal_CS"/>
</dbReference>
<reference evidence="7" key="1">
    <citation type="submission" date="2021-12" db="EMBL/GenBank/DDBJ databases">
        <authorList>
            <person name="King R."/>
        </authorList>
    </citation>
    <scope>NUCLEOTIDE SEQUENCE</scope>
</reference>
<proteinExistence type="inferred from homology"/>
<dbReference type="KEGG" id="btab:109031156"/>
<dbReference type="Pfam" id="PF08240">
    <property type="entry name" value="ADH_N"/>
    <property type="match status" value="1"/>
</dbReference>
<dbReference type="InterPro" id="IPR002347">
    <property type="entry name" value="SDR_fam"/>
</dbReference>
<feature type="domain" description="Enoyl reductase (ER)" evidence="6">
    <location>
        <begin position="53"/>
        <end position="398"/>
    </location>
</feature>
<dbReference type="Gene3D" id="3.40.50.720">
    <property type="entry name" value="NAD(P)-binding Rossmann-like Domain"/>
    <property type="match status" value="1"/>
</dbReference>
<accession>A0A9P0A9H8</accession>
<dbReference type="PANTHER" id="PTHR11695">
    <property type="entry name" value="ALCOHOL DEHYDROGENASE RELATED"/>
    <property type="match status" value="1"/>
</dbReference>
<dbReference type="AlphaFoldDB" id="A0A9P0A9H8"/>
<dbReference type="SUPFAM" id="SSF50129">
    <property type="entry name" value="GroES-like"/>
    <property type="match status" value="1"/>
</dbReference>
<dbReference type="Proteomes" id="UP001152759">
    <property type="component" value="Chromosome 3"/>
</dbReference>
<evidence type="ECO:0000256" key="4">
    <source>
        <dbReference type="ARBA" id="ARBA00023002"/>
    </source>
</evidence>
<dbReference type="Gene3D" id="3.90.180.10">
    <property type="entry name" value="Medium-chain alcohol dehydrogenases, catalytic domain"/>
    <property type="match status" value="1"/>
</dbReference>
<keyword evidence="5" id="KW-0496">Mitochondrion</keyword>
<organism evidence="7 8">
    <name type="scientific">Bemisia tabaci</name>
    <name type="common">Sweetpotato whitefly</name>
    <name type="synonym">Aleurodes tabaci</name>
    <dbReference type="NCBI Taxonomy" id="7038"/>
    <lineage>
        <taxon>Eukaryota</taxon>
        <taxon>Metazoa</taxon>
        <taxon>Ecdysozoa</taxon>
        <taxon>Arthropoda</taxon>
        <taxon>Hexapoda</taxon>
        <taxon>Insecta</taxon>
        <taxon>Pterygota</taxon>
        <taxon>Neoptera</taxon>
        <taxon>Paraneoptera</taxon>
        <taxon>Hemiptera</taxon>
        <taxon>Sternorrhyncha</taxon>
        <taxon>Aleyrodoidea</taxon>
        <taxon>Aleyrodidae</taxon>
        <taxon>Aleyrodinae</taxon>
        <taxon>Bemisia</taxon>
    </lineage>
</organism>
<keyword evidence="4" id="KW-0560">Oxidoreductase</keyword>
<dbReference type="FunFam" id="3.40.50.720:FF:000147">
    <property type="entry name" value="Reticulon-4-interacting protein 1 homolog, mitochondrial"/>
    <property type="match status" value="1"/>
</dbReference>
<dbReference type="GO" id="GO:0005739">
    <property type="term" value="C:mitochondrion"/>
    <property type="evidence" value="ECO:0007669"/>
    <property type="project" value="UniProtKB-SubCell"/>
</dbReference>
<dbReference type="InterPro" id="IPR013154">
    <property type="entry name" value="ADH-like_N"/>
</dbReference>